<evidence type="ECO:0000256" key="1">
    <source>
        <dbReference type="SAM" id="MobiDB-lite"/>
    </source>
</evidence>
<dbReference type="Proteomes" id="UP000050164">
    <property type="component" value="Unassembled WGS sequence"/>
</dbReference>
<sequence>MVLGDVEQSGVVCLGPTKSVTRNERTGQTGHSHALPITRSSGTTSSSTS</sequence>
<feature type="region of interest" description="Disordered" evidence="1">
    <location>
        <begin position="16"/>
        <end position="49"/>
    </location>
</feature>
<protein>
    <submittedName>
        <fullName evidence="3">Uncharacterized protein</fullName>
    </submittedName>
</protein>
<organism evidence="3 7">
    <name type="scientific">Mycobacterium tuberculosis</name>
    <dbReference type="NCBI Taxonomy" id="1773"/>
    <lineage>
        <taxon>Bacteria</taxon>
        <taxon>Bacillati</taxon>
        <taxon>Actinomycetota</taxon>
        <taxon>Actinomycetes</taxon>
        <taxon>Mycobacteriales</taxon>
        <taxon>Mycobacteriaceae</taxon>
        <taxon>Mycobacterium</taxon>
        <taxon>Mycobacterium tuberculosis complex</taxon>
    </lineage>
</organism>
<evidence type="ECO:0000313" key="4">
    <source>
        <dbReference type="EMBL" id="CNW39079.1"/>
    </source>
</evidence>
<dbReference type="Proteomes" id="UP000046947">
    <property type="component" value="Unassembled WGS sequence"/>
</dbReference>
<dbReference type="EMBL" id="CFOH01000680">
    <property type="protein sequence ID" value="CFE65699.1"/>
    <property type="molecule type" value="Genomic_DNA"/>
</dbReference>
<name>A0A655AWG5_MYCTX</name>
<evidence type="ECO:0000313" key="3">
    <source>
        <dbReference type="EMBL" id="CKU13243.1"/>
    </source>
</evidence>
<evidence type="ECO:0000313" key="6">
    <source>
        <dbReference type="Proteomes" id="UP000046947"/>
    </source>
</evidence>
<evidence type="ECO:0000313" key="7">
    <source>
        <dbReference type="Proteomes" id="UP000050164"/>
    </source>
</evidence>
<dbReference type="Proteomes" id="UP000039217">
    <property type="component" value="Unassembled WGS sequence"/>
</dbReference>
<proteinExistence type="predicted"/>
<evidence type="ECO:0000313" key="2">
    <source>
        <dbReference type="EMBL" id="CFE65699.1"/>
    </source>
</evidence>
<accession>A0A655AWG5</accession>
<feature type="compositionally biased region" description="Low complexity" evidence="1">
    <location>
        <begin position="38"/>
        <end position="49"/>
    </location>
</feature>
<reference evidence="5 6" key="1">
    <citation type="submission" date="2015-03" db="EMBL/GenBank/DDBJ databases">
        <authorList>
            <consortium name="Pathogen Informatics"/>
        </authorList>
    </citation>
    <scope>NUCLEOTIDE SEQUENCE [LARGE SCALE GENOMIC DNA]</scope>
    <source>
        <strain evidence="3 7">Bir 185</strain>
        <strain evidence="4 5">D00501624</strain>
        <strain evidence="2 6">H09601792</strain>
    </source>
</reference>
<dbReference type="EMBL" id="CQQC01001971">
    <property type="protein sequence ID" value="CNW39079.1"/>
    <property type="molecule type" value="Genomic_DNA"/>
</dbReference>
<dbReference type="AlphaFoldDB" id="A0A655AWG5"/>
<gene>
    <name evidence="4" type="ORF">ERS007661_03919</name>
    <name evidence="2" type="ORF">ERS007688_03280</name>
    <name evidence="3" type="ORF">ERS027659_05070</name>
</gene>
<dbReference type="EMBL" id="CNFT01002289">
    <property type="protein sequence ID" value="CKU13243.1"/>
    <property type="molecule type" value="Genomic_DNA"/>
</dbReference>
<evidence type="ECO:0000313" key="5">
    <source>
        <dbReference type="Proteomes" id="UP000039217"/>
    </source>
</evidence>